<evidence type="ECO:0000313" key="2">
    <source>
        <dbReference type="Proteomes" id="UP001221411"/>
    </source>
</evidence>
<sequence>MTSLRSLWVLMVPLLSGCVANREPPPVQYSDGFFAAFDQMMDDTMSRGTRGDQARTLDVEFARRVDEGPGPDEVVAVGTTWDKVEAFLSIGLLSADVMAPIDGAEQSRVDIFGQAADRVLRSDHEAIAAWNRTVRSMNFPDEIQMEPTGEIVWESLYLVLTASEHAYQDVWIESGAWVEGMWARSDGYYEQLWVDGYSESVWEEGACYDEYVETACDTYWVEESCYDVWVDDGYWESYCSAYDDEGNCVEWTDEWVDTGYSESVCDPGHYEEDCVDIYETVCDPGQWVDVWTEGHWVEGAWIPGELYWVEGYWADTSGYQTVALPAQEAEILATGITYVAGFGPERVGGDCYARLDDALATGATNAPENAVKLSRDAILACLSPR</sequence>
<protein>
    <recommendedName>
        <fullName evidence="3">Lipoprotein</fullName>
    </recommendedName>
</protein>
<dbReference type="RefSeq" id="WP_271923433.1">
    <property type="nucleotide sequence ID" value="NZ_JAQNDO010000001.1"/>
</dbReference>
<organism evidence="1 2">
    <name type="scientific">Polyangium mundeleinium</name>
    <dbReference type="NCBI Taxonomy" id="2995306"/>
    <lineage>
        <taxon>Bacteria</taxon>
        <taxon>Pseudomonadati</taxon>
        <taxon>Myxococcota</taxon>
        <taxon>Polyangia</taxon>
        <taxon>Polyangiales</taxon>
        <taxon>Polyangiaceae</taxon>
        <taxon>Polyangium</taxon>
    </lineage>
</organism>
<proteinExistence type="predicted"/>
<evidence type="ECO:0000313" key="1">
    <source>
        <dbReference type="EMBL" id="MDC0745671.1"/>
    </source>
</evidence>
<evidence type="ECO:0008006" key="3">
    <source>
        <dbReference type="Google" id="ProtNLM"/>
    </source>
</evidence>
<comment type="caution">
    <text evidence="1">The sequence shown here is derived from an EMBL/GenBank/DDBJ whole genome shotgun (WGS) entry which is preliminary data.</text>
</comment>
<accession>A0ABT5EV62</accession>
<reference evidence="1 2" key="1">
    <citation type="submission" date="2022-11" db="EMBL/GenBank/DDBJ databases">
        <title>Minimal conservation of predation-associated metabolite biosynthetic gene clusters underscores biosynthetic potential of Myxococcota including descriptions for ten novel species: Archangium lansinium sp. nov., Myxococcus landrumus sp. nov., Nannocystis bai.</title>
        <authorList>
            <person name="Ahearne A."/>
            <person name="Stevens C."/>
            <person name="Dowd S."/>
        </authorList>
    </citation>
    <scope>NUCLEOTIDE SEQUENCE [LARGE SCALE GENOMIC DNA]</scope>
    <source>
        <strain evidence="1 2">RJM3</strain>
    </source>
</reference>
<gene>
    <name evidence="1" type="ORF">POL67_30345</name>
</gene>
<name>A0ABT5EV62_9BACT</name>
<dbReference type="Proteomes" id="UP001221411">
    <property type="component" value="Unassembled WGS sequence"/>
</dbReference>
<dbReference type="PROSITE" id="PS51257">
    <property type="entry name" value="PROKAR_LIPOPROTEIN"/>
    <property type="match status" value="1"/>
</dbReference>
<dbReference type="EMBL" id="JAQNDO010000001">
    <property type="protein sequence ID" value="MDC0745671.1"/>
    <property type="molecule type" value="Genomic_DNA"/>
</dbReference>
<keyword evidence="2" id="KW-1185">Reference proteome</keyword>